<dbReference type="GO" id="GO:0006654">
    <property type="term" value="P:phosphatidic acid biosynthetic process"/>
    <property type="evidence" value="ECO:0007669"/>
    <property type="project" value="TreeGrafter"/>
</dbReference>
<dbReference type="RefSeq" id="XP_028472721.1">
    <property type="nucleotide sequence ID" value="XM_028618833.1"/>
</dbReference>
<dbReference type="GO" id="GO:0005811">
    <property type="term" value="C:lipid droplet"/>
    <property type="evidence" value="ECO:0007669"/>
    <property type="project" value="TreeGrafter"/>
</dbReference>
<dbReference type="Proteomes" id="UP000279236">
    <property type="component" value="Unassembled WGS sequence"/>
</dbReference>
<name>A0A427XFT0_9TREE</name>
<evidence type="ECO:0000256" key="2">
    <source>
        <dbReference type="ARBA" id="ARBA00023002"/>
    </source>
</evidence>
<dbReference type="PANTHER" id="PTHR44169">
    <property type="entry name" value="NADPH-DEPENDENT 1-ACYLDIHYDROXYACETONE PHOSPHATE REDUCTASE"/>
    <property type="match status" value="1"/>
</dbReference>
<comment type="similarity">
    <text evidence="1">Belongs to the short-chain dehydrogenases/reductases (SDR) family.</text>
</comment>
<dbReference type="STRING" id="105984.A0A427XFT0"/>
<evidence type="ECO:0000313" key="3">
    <source>
        <dbReference type="EMBL" id="RSH77574.1"/>
    </source>
</evidence>
<comment type="caution">
    <text evidence="3">The sequence shown here is derived from an EMBL/GenBank/DDBJ whole genome shotgun (WGS) entry which is preliminary data.</text>
</comment>
<dbReference type="SUPFAM" id="SSF51735">
    <property type="entry name" value="NAD(P)-binding Rossmann-fold domains"/>
    <property type="match status" value="1"/>
</dbReference>
<proteinExistence type="inferred from homology"/>
<sequence length="189" mass="20450">MRRTFEVNVFGPMAMVQGFAPLLVKTATPERPTVIVNIGSTASLPPPFMATYGASKAAIQGLSGALRLEMYSLNVRVMTLELGVVRTAMSAGEKLGDIMRSPTSGYYDNFDEIFKQVEATMADLLTSAPTAAAVASQIADAVKASPPPKLWLGEMSAAFRFIVPLLPVRLLDHLWWKPQGVDKVKAPIR</sequence>
<dbReference type="InterPro" id="IPR036291">
    <property type="entry name" value="NAD(P)-bd_dom_sf"/>
</dbReference>
<dbReference type="Pfam" id="PF00106">
    <property type="entry name" value="adh_short"/>
    <property type="match status" value="1"/>
</dbReference>
<dbReference type="EMBL" id="RSCE01000015">
    <property type="protein sequence ID" value="RSH77574.1"/>
    <property type="molecule type" value="Genomic_DNA"/>
</dbReference>
<evidence type="ECO:0000313" key="4">
    <source>
        <dbReference type="Proteomes" id="UP000279236"/>
    </source>
</evidence>
<dbReference type="OrthoDB" id="2102561at2759"/>
<gene>
    <name evidence="3" type="ORF">EHS24_003134</name>
</gene>
<dbReference type="AlphaFoldDB" id="A0A427XFT0"/>
<dbReference type="GO" id="GO:0000140">
    <property type="term" value="F:acylglycerone-phosphate reductase (NADP+) activity"/>
    <property type="evidence" value="ECO:0007669"/>
    <property type="project" value="TreeGrafter"/>
</dbReference>
<reference evidence="3 4" key="1">
    <citation type="submission" date="2018-11" db="EMBL/GenBank/DDBJ databases">
        <title>Genome sequence of Apiotrichum porosum DSM 27194.</title>
        <authorList>
            <person name="Aliyu H."/>
            <person name="Gorte O."/>
            <person name="Ochsenreither K."/>
        </authorList>
    </citation>
    <scope>NUCLEOTIDE SEQUENCE [LARGE SCALE GENOMIC DNA]</scope>
    <source>
        <strain evidence="3 4">DSM 27194</strain>
    </source>
</reference>
<dbReference type="GO" id="GO:0004806">
    <property type="term" value="F:triacylglycerol lipase activity"/>
    <property type="evidence" value="ECO:0007669"/>
    <property type="project" value="TreeGrafter"/>
</dbReference>
<organism evidence="3 4">
    <name type="scientific">Apiotrichum porosum</name>
    <dbReference type="NCBI Taxonomy" id="105984"/>
    <lineage>
        <taxon>Eukaryota</taxon>
        <taxon>Fungi</taxon>
        <taxon>Dikarya</taxon>
        <taxon>Basidiomycota</taxon>
        <taxon>Agaricomycotina</taxon>
        <taxon>Tremellomycetes</taxon>
        <taxon>Trichosporonales</taxon>
        <taxon>Trichosporonaceae</taxon>
        <taxon>Apiotrichum</taxon>
    </lineage>
</organism>
<protein>
    <submittedName>
        <fullName evidence="3">Uncharacterized protein</fullName>
    </submittedName>
</protein>
<accession>A0A427XFT0</accession>
<evidence type="ECO:0000256" key="1">
    <source>
        <dbReference type="ARBA" id="ARBA00006484"/>
    </source>
</evidence>
<dbReference type="PANTHER" id="PTHR44169:SF6">
    <property type="entry name" value="NADPH-DEPENDENT 1-ACYLDIHYDROXYACETONE PHOSPHATE REDUCTASE"/>
    <property type="match status" value="1"/>
</dbReference>
<keyword evidence="2" id="KW-0560">Oxidoreductase</keyword>
<dbReference type="Gene3D" id="3.40.50.720">
    <property type="entry name" value="NAD(P)-binding Rossmann-like Domain"/>
    <property type="match status" value="1"/>
</dbReference>
<dbReference type="GO" id="GO:0019433">
    <property type="term" value="P:triglyceride catabolic process"/>
    <property type="evidence" value="ECO:0007669"/>
    <property type="project" value="TreeGrafter"/>
</dbReference>
<dbReference type="GO" id="GO:0005783">
    <property type="term" value="C:endoplasmic reticulum"/>
    <property type="evidence" value="ECO:0007669"/>
    <property type="project" value="TreeGrafter"/>
</dbReference>
<dbReference type="GeneID" id="39587677"/>
<dbReference type="InterPro" id="IPR002347">
    <property type="entry name" value="SDR_fam"/>
</dbReference>
<keyword evidence="4" id="KW-1185">Reference proteome</keyword>